<accession>A0A090VWP5</accession>
<reference evidence="1 2" key="1">
    <citation type="journal article" date="2014" name="Genome Announc.">
        <title>Draft Genome Sequence of Marine Flavobacterium Jejuia pallidilutea Strain 11shimoA1 and Pigmentation Mutants.</title>
        <authorList>
            <person name="Takatani N."/>
            <person name="Nakanishi M."/>
            <person name="Meirelles P."/>
            <person name="Mino S."/>
            <person name="Suda W."/>
            <person name="Oshima K."/>
            <person name="Hattori M."/>
            <person name="Ohkuma M."/>
            <person name="Hosokawa M."/>
            <person name="Miyashita K."/>
            <person name="Thompson F.L."/>
            <person name="Niwa A."/>
            <person name="Sawabe T."/>
            <person name="Sawabe T."/>
        </authorList>
    </citation>
    <scope>NUCLEOTIDE SEQUENCE [LARGE SCALE GENOMIC DNA]</scope>
    <source>
        <strain evidence="1 2">JCM 19301</strain>
    </source>
</reference>
<organism evidence="1 2">
    <name type="scientific">Jejuia pallidilutea</name>
    <dbReference type="NCBI Taxonomy" id="504487"/>
    <lineage>
        <taxon>Bacteria</taxon>
        <taxon>Pseudomonadati</taxon>
        <taxon>Bacteroidota</taxon>
        <taxon>Flavobacteriia</taxon>
        <taxon>Flavobacteriales</taxon>
        <taxon>Flavobacteriaceae</taxon>
        <taxon>Jejuia</taxon>
    </lineage>
</organism>
<evidence type="ECO:0000313" key="2">
    <source>
        <dbReference type="Proteomes" id="UP000029641"/>
    </source>
</evidence>
<gene>
    <name evidence="1" type="ORF">JCM19301_2786</name>
</gene>
<proteinExistence type="predicted"/>
<comment type="caution">
    <text evidence="1">The sequence shown here is derived from an EMBL/GenBank/DDBJ whole genome shotgun (WGS) entry which is preliminary data.</text>
</comment>
<protein>
    <submittedName>
        <fullName evidence="1">Uncharacterized protein</fullName>
    </submittedName>
</protein>
<dbReference type="RefSeq" id="WP_042247110.1">
    <property type="nucleotide sequence ID" value="NZ_BBNR01000042.1"/>
</dbReference>
<sequence>MYVITQFSDGGIWLQYHLNAQSKDDVKKSISLAKDKLLRKYEIQYNIPEVIEDESIQDRKNRTADYNNRRFRFDTISKSFRLTTLMETIGEKRTKKIKAELDKYKAIPSSIEIEGETALLKMSKENWNYLYEGTDFEVTILGKLNWL</sequence>
<evidence type="ECO:0000313" key="1">
    <source>
        <dbReference type="EMBL" id="GAL69131.1"/>
    </source>
</evidence>
<dbReference type="Proteomes" id="UP000029641">
    <property type="component" value="Unassembled WGS sequence"/>
</dbReference>
<dbReference type="AlphaFoldDB" id="A0A090VWP5"/>
<dbReference type="EMBL" id="BBNR01000042">
    <property type="protein sequence ID" value="GAL69131.1"/>
    <property type="molecule type" value="Genomic_DNA"/>
</dbReference>
<name>A0A090VWP5_9FLAO</name>